<evidence type="ECO:0000256" key="1">
    <source>
        <dbReference type="SAM" id="MobiDB-lite"/>
    </source>
</evidence>
<feature type="compositionally biased region" description="Low complexity" evidence="1">
    <location>
        <begin position="173"/>
        <end position="189"/>
    </location>
</feature>
<feature type="compositionally biased region" description="Basic residues" evidence="1">
    <location>
        <begin position="127"/>
        <end position="140"/>
    </location>
</feature>
<feature type="compositionally biased region" description="Polar residues" evidence="1">
    <location>
        <begin position="450"/>
        <end position="470"/>
    </location>
</feature>
<accession>A0AAG5DCA8</accession>
<feature type="compositionally biased region" description="Low complexity" evidence="1">
    <location>
        <begin position="106"/>
        <end position="126"/>
    </location>
</feature>
<feature type="compositionally biased region" description="Low complexity" evidence="1">
    <location>
        <begin position="19"/>
        <end position="29"/>
    </location>
</feature>
<reference evidence="2" key="1">
    <citation type="submission" date="2024-04" db="UniProtKB">
        <authorList>
            <consortium name="EnsemblMetazoa"/>
        </authorList>
    </citation>
    <scope>IDENTIFICATION</scope>
    <source>
        <strain evidence="2">EBRO</strain>
    </source>
</reference>
<feature type="compositionally biased region" description="Polar residues" evidence="1">
    <location>
        <begin position="161"/>
        <end position="170"/>
    </location>
</feature>
<feature type="compositionally biased region" description="Low complexity" evidence="1">
    <location>
        <begin position="79"/>
        <end position="88"/>
    </location>
</feature>
<feature type="region of interest" description="Disordered" evidence="1">
    <location>
        <begin position="348"/>
        <end position="371"/>
    </location>
</feature>
<organism evidence="2 3">
    <name type="scientific">Anopheles atroparvus</name>
    <name type="common">European mosquito</name>
    <dbReference type="NCBI Taxonomy" id="41427"/>
    <lineage>
        <taxon>Eukaryota</taxon>
        <taxon>Metazoa</taxon>
        <taxon>Ecdysozoa</taxon>
        <taxon>Arthropoda</taxon>
        <taxon>Hexapoda</taxon>
        <taxon>Insecta</taxon>
        <taxon>Pterygota</taxon>
        <taxon>Neoptera</taxon>
        <taxon>Endopterygota</taxon>
        <taxon>Diptera</taxon>
        <taxon>Nematocera</taxon>
        <taxon>Culicoidea</taxon>
        <taxon>Culicidae</taxon>
        <taxon>Anophelinae</taxon>
        <taxon>Anopheles</taxon>
    </lineage>
</organism>
<feature type="region of interest" description="Disordered" evidence="1">
    <location>
        <begin position="66"/>
        <end position="189"/>
    </location>
</feature>
<protein>
    <submittedName>
        <fullName evidence="2">Uncharacterized protein</fullName>
    </submittedName>
</protein>
<dbReference type="Proteomes" id="UP000075880">
    <property type="component" value="Unassembled WGS sequence"/>
</dbReference>
<dbReference type="AlphaFoldDB" id="A0AAG5DCA8"/>
<sequence length="505" mass="52912">MPLRRYRIVSPVSGGNGSSSGTSSGTSTSTFTLTSGTAYGSGGVQFAGPVSHAPTITAVGASLASIGHHHHHHHHHHTPQQQHQQQQHVSQLHPGPSQSRHHQHRQTAQQQQQQQQQQSHQLLTNTHHYHLHHHHHHHQQQQHQQQQQQALVHHSAPGQVQAATTHSTTHYPAHQQQQQQQQQQHQQALVAHQQTTVPVQLLQTATPIVDPLPLCLDANGTYLCTSYNPRCYIIQKLTPTPVSCITYEVTPIAAPLVSQPQAALTAATNLTAPTAASVGSNTVQTVGCFEELLDYGKTSAVATVPFLTPVEFAALPPSAGQLHHYGDAGATTAASSTTTTVETNNVISLTTTPTGGGTSGGSISKRTGGNSQLAAEKPEVNFAHGACVIISNSSEAPSCSVSRAGAILSSGSSLSGPASASGNELIDVMEAIGASLSVVGCDESEGNGGANASNTSIVPIQQHSSGGSPSVFRVTSQSLAKMHNILQPMSELDVKSFAGPNGASE</sequence>
<feature type="region of interest" description="Disordered" evidence="1">
    <location>
        <begin position="445"/>
        <end position="470"/>
    </location>
</feature>
<evidence type="ECO:0000313" key="2">
    <source>
        <dbReference type="EnsemblMetazoa" id="ENSAATROPP008490"/>
    </source>
</evidence>
<feature type="region of interest" description="Disordered" evidence="1">
    <location>
        <begin position="1"/>
        <end position="29"/>
    </location>
</feature>
<evidence type="ECO:0000313" key="3">
    <source>
        <dbReference type="Proteomes" id="UP000075880"/>
    </source>
</evidence>
<dbReference type="EnsemblMetazoa" id="ENSAATROPT009389">
    <property type="protein sequence ID" value="ENSAATROPP008490"/>
    <property type="gene ID" value="ENSAATROPG007650"/>
</dbReference>
<name>A0AAG5DCA8_ANOAO</name>
<proteinExistence type="predicted"/>
<keyword evidence="3" id="KW-1185">Reference proteome</keyword>
<feature type="compositionally biased region" description="Basic residues" evidence="1">
    <location>
        <begin position="67"/>
        <end position="78"/>
    </location>
</feature>
<feature type="compositionally biased region" description="Low complexity" evidence="1">
    <location>
        <begin position="141"/>
        <end position="154"/>
    </location>
</feature>